<evidence type="ECO:0000256" key="6">
    <source>
        <dbReference type="ARBA" id="ARBA00022763"/>
    </source>
</evidence>
<dbReference type="GO" id="GO:0006281">
    <property type="term" value="P:DNA repair"/>
    <property type="evidence" value="ECO:0007669"/>
    <property type="project" value="UniProtKB-KW"/>
</dbReference>
<dbReference type="STRING" id="1797989.A3H66_00750"/>
<evidence type="ECO:0000256" key="5">
    <source>
        <dbReference type="ARBA" id="ARBA00022679"/>
    </source>
</evidence>
<dbReference type="CDD" id="cd06445">
    <property type="entry name" value="ATase"/>
    <property type="match status" value="1"/>
</dbReference>
<accession>A0A1F5SBS8</accession>
<dbReference type="Proteomes" id="UP000178783">
    <property type="component" value="Unassembled WGS sequence"/>
</dbReference>
<sequence length="103" mass="11423">MSKHDFNHKVWLALKLIPRGHITTYKEIAKYLGRSKAVRAVGQACGENPDAPAAPCHRVIKSDGSLCGYAGGVKKKIELLEKEGVKVKLGKVAEFKEKLYKFK</sequence>
<evidence type="ECO:0000259" key="9">
    <source>
        <dbReference type="Pfam" id="PF01035"/>
    </source>
</evidence>
<gene>
    <name evidence="10" type="ORF">A3H66_00750</name>
</gene>
<dbReference type="PANTHER" id="PTHR10815:SF13">
    <property type="entry name" value="METHYLATED-DNA--PROTEIN-CYSTEINE METHYLTRANSFERASE"/>
    <property type="match status" value="1"/>
</dbReference>
<dbReference type="PANTHER" id="PTHR10815">
    <property type="entry name" value="METHYLATED-DNA--PROTEIN-CYSTEINE METHYLTRANSFERASE"/>
    <property type="match status" value="1"/>
</dbReference>
<dbReference type="GO" id="GO:0003908">
    <property type="term" value="F:methylated-DNA-[protein]-cysteine S-methyltransferase activity"/>
    <property type="evidence" value="ECO:0007669"/>
    <property type="project" value="UniProtKB-EC"/>
</dbReference>
<evidence type="ECO:0000256" key="2">
    <source>
        <dbReference type="ARBA" id="ARBA00008711"/>
    </source>
</evidence>
<dbReference type="SUPFAM" id="SSF46767">
    <property type="entry name" value="Methylated DNA-protein cysteine methyltransferase, C-terminal domain"/>
    <property type="match status" value="1"/>
</dbReference>
<name>A0A1F5SBS8_9BACT</name>
<organism evidence="10 11">
    <name type="scientific">Candidatus Falkowbacteria bacterium RIFCSPLOWO2_02_FULL_45_21</name>
    <dbReference type="NCBI Taxonomy" id="1797989"/>
    <lineage>
        <taxon>Bacteria</taxon>
        <taxon>Candidatus Falkowiibacteriota</taxon>
    </lineage>
</organism>
<dbReference type="InterPro" id="IPR036217">
    <property type="entry name" value="MethylDNA_cys_MeTrfase_DNAb"/>
</dbReference>
<dbReference type="AlphaFoldDB" id="A0A1F5SBS8"/>
<dbReference type="Pfam" id="PF01035">
    <property type="entry name" value="DNA_binding_1"/>
    <property type="match status" value="1"/>
</dbReference>
<keyword evidence="5" id="KW-0808">Transferase</keyword>
<evidence type="ECO:0000256" key="4">
    <source>
        <dbReference type="ARBA" id="ARBA00022603"/>
    </source>
</evidence>
<evidence type="ECO:0000256" key="7">
    <source>
        <dbReference type="ARBA" id="ARBA00023204"/>
    </source>
</evidence>
<keyword evidence="6" id="KW-0227">DNA damage</keyword>
<comment type="similarity">
    <text evidence="2">Belongs to the MGMT family.</text>
</comment>
<keyword evidence="7" id="KW-0234">DNA repair</keyword>
<dbReference type="Gene3D" id="1.10.10.10">
    <property type="entry name" value="Winged helix-like DNA-binding domain superfamily/Winged helix DNA-binding domain"/>
    <property type="match status" value="1"/>
</dbReference>
<keyword evidence="4" id="KW-0489">Methyltransferase</keyword>
<comment type="catalytic activity">
    <reaction evidence="1">
        <text>a 4-O-methyl-thymidine in DNA + L-cysteinyl-[protein] = a thymidine in DNA + S-methyl-L-cysteinyl-[protein]</text>
        <dbReference type="Rhea" id="RHEA:53428"/>
        <dbReference type="Rhea" id="RHEA-COMP:10131"/>
        <dbReference type="Rhea" id="RHEA-COMP:10132"/>
        <dbReference type="Rhea" id="RHEA-COMP:13555"/>
        <dbReference type="Rhea" id="RHEA-COMP:13556"/>
        <dbReference type="ChEBI" id="CHEBI:29950"/>
        <dbReference type="ChEBI" id="CHEBI:82612"/>
        <dbReference type="ChEBI" id="CHEBI:137386"/>
        <dbReference type="ChEBI" id="CHEBI:137387"/>
        <dbReference type="EC" id="2.1.1.63"/>
    </reaction>
</comment>
<evidence type="ECO:0000313" key="10">
    <source>
        <dbReference type="EMBL" id="OGF24175.1"/>
    </source>
</evidence>
<feature type="domain" description="Methylated-DNA-[protein]-cysteine S-methyltransferase DNA binding" evidence="9">
    <location>
        <begin position="5"/>
        <end position="85"/>
    </location>
</feature>
<comment type="caution">
    <text evidence="10">The sequence shown here is derived from an EMBL/GenBank/DDBJ whole genome shotgun (WGS) entry which is preliminary data.</text>
</comment>
<dbReference type="EC" id="2.1.1.63" evidence="3"/>
<comment type="catalytic activity">
    <reaction evidence="8">
        <text>a 6-O-methyl-2'-deoxyguanosine in DNA + L-cysteinyl-[protein] = S-methyl-L-cysteinyl-[protein] + a 2'-deoxyguanosine in DNA</text>
        <dbReference type="Rhea" id="RHEA:24000"/>
        <dbReference type="Rhea" id="RHEA-COMP:10131"/>
        <dbReference type="Rhea" id="RHEA-COMP:10132"/>
        <dbReference type="Rhea" id="RHEA-COMP:11367"/>
        <dbReference type="Rhea" id="RHEA-COMP:11368"/>
        <dbReference type="ChEBI" id="CHEBI:29950"/>
        <dbReference type="ChEBI" id="CHEBI:82612"/>
        <dbReference type="ChEBI" id="CHEBI:85445"/>
        <dbReference type="ChEBI" id="CHEBI:85448"/>
        <dbReference type="EC" id="2.1.1.63"/>
    </reaction>
</comment>
<dbReference type="FunFam" id="1.10.10.10:FF:000214">
    <property type="entry name" value="Methylated-DNA--protein-cysteine methyltransferase"/>
    <property type="match status" value="1"/>
</dbReference>
<reference evidence="10 11" key="1">
    <citation type="journal article" date="2016" name="Nat. Commun.">
        <title>Thousands of microbial genomes shed light on interconnected biogeochemical processes in an aquifer system.</title>
        <authorList>
            <person name="Anantharaman K."/>
            <person name="Brown C.T."/>
            <person name="Hug L.A."/>
            <person name="Sharon I."/>
            <person name="Castelle C.J."/>
            <person name="Probst A.J."/>
            <person name="Thomas B.C."/>
            <person name="Singh A."/>
            <person name="Wilkins M.J."/>
            <person name="Karaoz U."/>
            <person name="Brodie E.L."/>
            <person name="Williams K.H."/>
            <person name="Hubbard S.S."/>
            <person name="Banfield J.F."/>
        </authorList>
    </citation>
    <scope>NUCLEOTIDE SEQUENCE [LARGE SCALE GENOMIC DNA]</scope>
</reference>
<dbReference type="GO" id="GO:0032259">
    <property type="term" value="P:methylation"/>
    <property type="evidence" value="ECO:0007669"/>
    <property type="project" value="UniProtKB-KW"/>
</dbReference>
<dbReference type="InterPro" id="IPR036388">
    <property type="entry name" value="WH-like_DNA-bd_sf"/>
</dbReference>
<evidence type="ECO:0000313" key="11">
    <source>
        <dbReference type="Proteomes" id="UP000178783"/>
    </source>
</evidence>
<protein>
    <recommendedName>
        <fullName evidence="3">methylated-DNA--[protein]-cysteine S-methyltransferase</fullName>
        <ecNumber evidence="3">2.1.1.63</ecNumber>
    </recommendedName>
</protein>
<dbReference type="InterPro" id="IPR014048">
    <property type="entry name" value="MethylDNA_cys_MeTrfase_DNA-bd"/>
</dbReference>
<evidence type="ECO:0000256" key="1">
    <source>
        <dbReference type="ARBA" id="ARBA00001286"/>
    </source>
</evidence>
<dbReference type="NCBIfam" id="TIGR00589">
    <property type="entry name" value="ogt"/>
    <property type="match status" value="1"/>
</dbReference>
<proteinExistence type="inferred from homology"/>
<dbReference type="EMBL" id="MFFW01000034">
    <property type="protein sequence ID" value="OGF24175.1"/>
    <property type="molecule type" value="Genomic_DNA"/>
</dbReference>
<evidence type="ECO:0000256" key="3">
    <source>
        <dbReference type="ARBA" id="ARBA00011918"/>
    </source>
</evidence>
<evidence type="ECO:0000256" key="8">
    <source>
        <dbReference type="ARBA" id="ARBA00049348"/>
    </source>
</evidence>